<dbReference type="PANTHER" id="PTHR43289:SF6">
    <property type="entry name" value="SERINE_THREONINE-PROTEIN KINASE NEKL-3"/>
    <property type="match status" value="1"/>
</dbReference>
<dbReference type="SMART" id="SM00220">
    <property type="entry name" value="S_TKc"/>
    <property type="match status" value="1"/>
</dbReference>
<feature type="compositionally biased region" description="Pro residues" evidence="5">
    <location>
        <begin position="351"/>
        <end position="361"/>
    </location>
</feature>
<name>A0ABY6BEZ9_9GAMM</name>
<evidence type="ECO:0000256" key="2">
    <source>
        <dbReference type="ARBA" id="ARBA00022741"/>
    </source>
</evidence>
<dbReference type="EMBL" id="CP104694">
    <property type="protein sequence ID" value="UXI67843.1"/>
    <property type="molecule type" value="Genomic_DNA"/>
</dbReference>
<dbReference type="PANTHER" id="PTHR43289">
    <property type="entry name" value="MITOGEN-ACTIVATED PROTEIN KINASE KINASE KINASE 20-RELATED"/>
    <property type="match status" value="1"/>
</dbReference>
<feature type="transmembrane region" description="Helical" evidence="6">
    <location>
        <begin position="316"/>
        <end position="335"/>
    </location>
</feature>
<protein>
    <submittedName>
        <fullName evidence="8">Serine/threonine protein kinase</fullName>
    </submittedName>
</protein>
<evidence type="ECO:0000313" key="8">
    <source>
        <dbReference type="EMBL" id="UXI67843.1"/>
    </source>
</evidence>
<keyword evidence="9" id="KW-1185">Reference proteome</keyword>
<evidence type="ECO:0000256" key="5">
    <source>
        <dbReference type="SAM" id="MobiDB-lite"/>
    </source>
</evidence>
<sequence>MQARPGDRLGPYQLTETLAVGGMARLFRALDTRDGREVVVKWLAAGADESLRARFARETAVLGELDHPHIVPLLDAGSDDGQLYLVLPLLRQGDLADRINREDGPLPLAQVRRIGLELCEALGYAHLRGVVHRDLKPANVLLDEDDTVHLADFGIALTLGAERLTQAGHALGTPEYLAPEQAQGVADFRSDVYALGVILYQMATGRLPFRARGAADWLRAHRDEAVVLPRTLNPHLPEPFERVILHALAKSPEKRFQSAAEMAAAMRQALPDSDVDAYSPTLPTIRTDETPTRVIDADTLVALPTGPVRAPAARRFRFALVGAIAVVIVAATIILSRKPAVSPPAGASPGSPAPAPVPAPPVASTGAPAPAPPPPDAFDDFDGAAFDGAFDTKRWGFTREDPRQRYIQRNGAMTIDSPLREQGLVATFGAIGLSRMVTRARLTAPVIASDAAVGMTVVRSDQPDRWISCYVYATRGALRATPTCTDQRRREFPAGDAGALSDWQELAFHFDAGAAQIRINGRAVGQLPATPDDIQATWYVMLSSWSGDAQNVTGEVDWIVVEPAG</sequence>
<feature type="domain" description="Protein kinase" evidence="7">
    <location>
        <begin position="12"/>
        <end position="270"/>
    </location>
</feature>
<dbReference type="Proteomes" id="UP001064632">
    <property type="component" value="Chromosome"/>
</dbReference>
<keyword evidence="3 8" id="KW-0418">Kinase</keyword>
<feature type="region of interest" description="Disordered" evidence="5">
    <location>
        <begin position="340"/>
        <end position="382"/>
    </location>
</feature>
<gene>
    <name evidence="8" type="ORF">N4264_24445</name>
</gene>
<dbReference type="RefSeq" id="WP_261694812.1">
    <property type="nucleotide sequence ID" value="NZ_CP104694.1"/>
</dbReference>
<reference evidence="8" key="1">
    <citation type="submission" date="2022-09" db="EMBL/GenBank/DDBJ databases">
        <title>Tahibacter sp. nov., isolated from a fresh water.</title>
        <authorList>
            <person name="Baek J.H."/>
            <person name="Lee J.K."/>
            <person name="Kim J.M."/>
            <person name="Jeon C.O."/>
        </authorList>
    </citation>
    <scope>NUCLEOTIDE SEQUENCE</scope>
    <source>
        <strain evidence="8">W38</strain>
    </source>
</reference>
<dbReference type="Gene3D" id="3.30.200.20">
    <property type="entry name" value="Phosphorylase Kinase, domain 1"/>
    <property type="match status" value="1"/>
</dbReference>
<dbReference type="Gene3D" id="1.10.510.10">
    <property type="entry name" value="Transferase(Phosphotransferase) domain 1"/>
    <property type="match status" value="1"/>
</dbReference>
<dbReference type="GO" id="GO:0004674">
    <property type="term" value="F:protein serine/threonine kinase activity"/>
    <property type="evidence" value="ECO:0007669"/>
    <property type="project" value="UniProtKB-KW"/>
</dbReference>
<dbReference type="SUPFAM" id="SSF56112">
    <property type="entry name" value="Protein kinase-like (PK-like)"/>
    <property type="match status" value="1"/>
</dbReference>
<feature type="compositionally biased region" description="Low complexity" evidence="5">
    <location>
        <begin position="340"/>
        <end position="350"/>
    </location>
</feature>
<dbReference type="InterPro" id="IPR008271">
    <property type="entry name" value="Ser/Thr_kinase_AS"/>
</dbReference>
<keyword evidence="6" id="KW-0812">Transmembrane</keyword>
<proteinExistence type="predicted"/>
<keyword evidence="2" id="KW-0547">Nucleotide-binding</keyword>
<keyword evidence="6" id="KW-1133">Transmembrane helix</keyword>
<evidence type="ECO:0000256" key="6">
    <source>
        <dbReference type="SAM" id="Phobius"/>
    </source>
</evidence>
<dbReference type="PROSITE" id="PS50011">
    <property type="entry name" value="PROTEIN_KINASE_DOM"/>
    <property type="match status" value="1"/>
</dbReference>
<keyword evidence="1" id="KW-0808">Transferase</keyword>
<evidence type="ECO:0000256" key="1">
    <source>
        <dbReference type="ARBA" id="ARBA00022679"/>
    </source>
</evidence>
<dbReference type="Pfam" id="PF00069">
    <property type="entry name" value="Pkinase"/>
    <property type="match status" value="1"/>
</dbReference>
<dbReference type="CDD" id="cd14014">
    <property type="entry name" value="STKc_PknB_like"/>
    <property type="match status" value="1"/>
</dbReference>
<evidence type="ECO:0000313" key="9">
    <source>
        <dbReference type="Proteomes" id="UP001064632"/>
    </source>
</evidence>
<organism evidence="8 9">
    <name type="scientific">Tahibacter amnicola</name>
    <dbReference type="NCBI Taxonomy" id="2976241"/>
    <lineage>
        <taxon>Bacteria</taxon>
        <taxon>Pseudomonadati</taxon>
        <taxon>Pseudomonadota</taxon>
        <taxon>Gammaproteobacteria</taxon>
        <taxon>Lysobacterales</taxon>
        <taxon>Rhodanobacteraceae</taxon>
        <taxon>Tahibacter</taxon>
    </lineage>
</organism>
<dbReference type="InterPro" id="IPR000719">
    <property type="entry name" value="Prot_kinase_dom"/>
</dbReference>
<dbReference type="InterPro" id="IPR011009">
    <property type="entry name" value="Kinase-like_dom_sf"/>
</dbReference>
<evidence type="ECO:0000256" key="4">
    <source>
        <dbReference type="ARBA" id="ARBA00022840"/>
    </source>
</evidence>
<evidence type="ECO:0000259" key="7">
    <source>
        <dbReference type="PROSITE" id="PS50011"/>
    </source>
</evidence>
<keyword evidence="6" id="KW-0472">Membrane</keyword>
<keyword evidence="8" id="KW-0723">Serine/threonine-protein kinase</keyword>
<keyword evidence="4" id="KW-0067">ATP-binding</keyword>
<evidence type="ECO:0000256" key="3">
    <source>
        <dbReference type="ARBA" id="ARBA00022777"/>
    </source>
</evidence>
<accession>A0ABY6BEZ9</accession>
<dbReference type="PROSITE" id="PS00108">
    <property type="entry name" value="PROTEIN_KINASE_ST"/>
    <property type="match status" value="1"/>
</dbReference>